<organism evidence="3 4">
    <name type="scientific">Corynebacterium pseudotuberculosis 258</name>
    <dbReference type="NCBI Taxonomy" id="1168865"/>
    <lineage>
        <taxon>Bacteria</taxon>
        <taxon>Bacillati</taxon>
        <taxon>Actinomycetota</taxon>
        <taxon>Actinomycetes</taxon>
        <taxon>Mycobacteriales</taxon>
        <taxon>Corynebacteriaceae</taxon>
        <taxon>Corynebacterium</taxon>
    </lineage>
</organism>
<dbReference type="PRINTS" id="PR01217">
    <property type="entry name" value="PRICHEXTENSN"/>
</dbReference>
<dbReference type="AlphaFoldDB" id="A0AAU8PPN3"/>
<protein>
    <submittedName>
        <fullName evidence="3">Uncharacterized protein</fullName>
    </submittedName>
</protein>
<accession>A0AAU8PPN3</accession>
<reference evidence="3 4" key="1">
    <citation type="journal article" date="2013" name="J. Biotechnol.">
        <title>Genome sequence of Corynebacterium pseudotuberculosis biovar equi strain 258 and prediction of antigenic targets to improve biotechnological vaccine production.</title>
        <authorList>
            <person name="Soares S.C."/>
            <person name="Trost E."/>
            <person name="Ramos R.T."/>
            <person name="Carneiro A.R."/>
            <person name="Santos A.R."/>
            <person name="Pinto A.C."/>
            <person name="Barbosa E."/>
            <person name="Aburjaile F."/>
            <person name="Ali A."/>
            <person name="Diniz C.A."/>
            <person name="Hassan S.S."/>
            <person name="Fiaux K."/>
            <person name="Guimaraes L.C."/>
            <person name="Bakhtiar S.M."/>
            <person name="Pereira U."/>
            <person name="Almeida S.S."/>
            <person name="Abreu V.A."/>
            <person name="Rocha F.S."/>
            <person name="Dorella F.A."/>
            <person name="Miyoshi A."/>
            <person name="Silva A."/>
            <person name="Azevedo V."/>
            <person name="Tauch A."/>
        </authorList>
    </citation>
    <scope>NUCLEOTIDE SEQUENCE [LARGE SCALE GENOMIC DNA]</scope>
    <source>
        <strain evidence="3 4">258</strain>
    </source>
</reference>
<name>A0AAU8PPN3_CORPS</name>
<evidence type="ECO:0000313" key="3">
    <source>
        <dbReference type="EMBL" id="AFK17518.1"/>
    </source>
</evidence>
<feature type="region of interest" description="Disordered" evidence="1">
    <location>
        <begin position="1"/>
        <end position="119"/>
    </location>
</feature>
<dbReference type="Proteomes" id="UP000006465">
    <property type="component" value="Chromosome"/>
</dbReference>
<feature type="transmembrane region" description="Helical" evidence="2">
    <location>
        <begin position="129"/>
        <end position="151"/>
    </location>
</feature>
<proteinExistence type="predicted"/>
<dbReference type="KEGG" id="coe:CP258_09750"/>
<sequence length="157" mass="16271">MPPRELGTDTPLTITAVNSYTPIVVPPLPPITESTTTPPTTKPTTEPRVTPPTTSSPSPKLPSIPFPIPIPVPIPLPPGPSAPPAPPARPALPVTNPQIAPPTTPQSTATPKPNKNTGKGILARTGASVIWMIVAAILLAGVGSIITYYGIIKKKRQ</sequence>
<gene>
    <name evidence="3" type="ORF">CP258_09750</name>
</gene>
<dbReference type="EMBL" id="CP003540">
    <property type="protein sequence ID" value="AFK17518.1"/>
    <property type="molecule type" value="Genomic_DNA"/>
</dbReference>
<feature type="compositionally biased region" description="Polar residues" evidence="1">
    <location>
        <begin position="10"/>
        <end position="20"/>
    </location>
</feature>
<keyword evidence="2" id="KW-0472">Membrane</keyword>
<evidence type="ECO:0000256" key="1">
    <source>
        <dbReference type="SAM" id="MobiDB-lite"/>
    </source>
</evidence>
<keyword evidence="2" id="KW-0812">Transmembrane</keyword>
<evidence type="ECO:0000256" key="2">
    <source>
        <dbReference type="SAM" id="Phobius"/>
    </source>
</evidence>
<feature type="compositionally biased region" description="Low complexity" evidence="1">
    <location>
        <begin position="31"/>
        <end position="58"/>
    </location>
</feature>
<feature type="compositionally biased region" description="Pro residues" evidence="1">
    <location>
        <begin position="59"/>
        <end position="90"/>
    </location>
</feature>
<evidence type="ECO:0000313" key="4">
    <source>
        <dbReference type="Proteomes" id="UP000006465"/>
    </source>
</evidence>
<keyword evidence="2" id="KW-1133">Transmembrane helix</keyword>